<protein>
    <submittedName>
        <fullName evidence="1">ATP-dependent DNA helicase DDM1</fullName>
    </submittedName>
</protein>
<evidence type="ECO:0000313" key="1">
    <source>
        <dbReference type="EMBL" id="KAI7989784.1"/>
    </source>
</evidence>
<keyword evidence="2" id="KW-1185">Reference proteome</keyword>
<evidence type="ECO:0000313" key="2">
    <source>
        <dbReference type="Proteomes" id="UP001060215"/>
    </source>
</evidence>
<keyword evidence="1" id="KW-0067">ATP-binding</keyword>
<keyword evidence="1" id="KW-0547">Nucleotide-binding</keyword>
<dbReference type="Proteomes" id="UP001060215">
    <property type="component" value="Chromosome 14"/>
</dbReference>
<keyword evidence="1" id="KW-0347">Helicase</keyword>
<reference evidence="1 2" key="1">
    <citation type="journal article" date="2022" name="Plant J.">
        <title>Chromosome-level genome of Camellia lanceoleosa provides a valuable resource for understanding genome evolution and self-incompatibility.</title>
        <authorList>
            <person name="Gong W."/>
            <person name="Xiao S."/>
            <person name="Wang L."/>
            <person name="Liao Z."/>
            <person name="Chang Y."/>
            <person name="Mo W."/>
            <person name="Hu G."/>
            <person name="Li W."/>
            <person name="Zhao G."/>
            <person name="Zhu H."/>
            <person name="Hu X."/>
            <person name="Ji K."/>
            <person name="Xiang X."/>
            <person name="Song Q."/>
            <person name="Yuan D."/>
            <person name="Jin S."/>
            <person name="Zhang L."/>
        </authorList>
    </citation>
    <scope>NUCLEOTIDE SEQUENCE [LARGE SCALE GENOMIC DNA]</scope>
    <source>
        <strain evidence="1">SQ_2022a</strain>
    </source>
</reference>
<gene>
    <name evidence="1" type="ORF">LOK49_LG13G02417</name>
</gene>
<comment type="caution">
    <text evidence="1">The sequence shown here is derived from an EMBL/GenBank/DDBJ whole genome shotgun (WGS) entry which is preliminary data.</text>
</comment>
<organism evidence="1 2">
    <name type="scientific">Camellia lanceoleosa</name>
    <dbReference type="NCBI Taxonomy" id="1840588"/>
    <lineage>
        <taxon>Eukaryota</taxon>
        <taxon>Viridiplantae</taxon>
        <taxon>Streptophyta</taxon>
        <taxon>Embryophyta</taxon>
        <taxon>Tracheophyta</taxon>
        <taxon>Spermatophyta</taxon>
        <taxon>Magnoliopsida</taxon>
        <taxon>eudicotyledons</taxon>
        <taxon>Gunneridae</taxon>
        <taxon>Pentapetalae</taxon>
        <taxon>asterids</taxon>
        <taxon>Ericales</taxon>
        <taxon>Theaceae</taxon>
        <taxon>Camellia</taxon>
    </lineage>
</organism>
<dbReference type="EMBL" id="CM045771">
    <property type="protein sequence ID" value="KAI7989784.1"/>
    <property type="molecule type" value="Genomic_DNA"/>
</dbReference>
<proteinExistence type="predicted"/>
<accession>A0ACC0FM49</accession>
<keyword evidence="1" id="KW-0378">Hydrolase</keyword>
<name>A0ACC0FM49_9ERIC</name>
<sequence>MQINDIQIFDNETGIEDLTDDFADGLVHTTVQRVEGSCSPLNSQTAAAGNVIDAYAAMLTEMHKTDMMRNSSAVSRAKYLNVHMKAAQGCRYALFPIYNANHWTVMAHDSESENWRHYNEALKVATQTAPYYFPCMDGTQQSMYVPAHFSQMQMVDNIGGTSHTQLGIVNNISSQSSTIASNFVHFNVDADPNVPFFFLVSHCTLMENELLSLLHDEQDAEDKMIHTDVSDEDLERILDCSDLIVGPLAEDGKPDFAVSLLSLKRPGCEDAKYSWDFFWSGVIGLKDAQC</sequence>